<dbReference type="Proteomes" id="UP000326396">
    <property type="component" value="Linkage Group LG1"/>
</dbReference>
<feature type="domain" description="ARID" evidence="1">
    <location>
        <begin position="66"/>
        <end position="158"/>
    </location>
</feature>
<accession>A0A5N6Q456</accession>
<dbReference type="InterPro" id="IPR001606">
    <property type="entry name" value="ARID_dom"/>
</dbReference>
<dbReference type="EMBL" id="SZYD01000001">
    <property type="protein sequence ID" value="KAD7478608.1"/>
    <property type="molecule type" value="Genomic_DNA"/>
</dbReference>
<protein>
    <recommendedName>
        <fullName evidence="1">ARID domain-containing protein</fullName>
    </recommendedName>
</protein>
<dbReference type="InterPro" id="IPR036431">
    <property type="entry name" value="ARID_dom_sf"/>
</dbReference>
<dbReference type="GO" id="GO:0003677">
    <property type="term" value="F:DNA binding"/>
    <property type="evidence" value="ECO:0007669"/>
    <property type="project" value="InterPro"/>
</dbReference>
<dbReference type="SMART" id="SM00501">
    <property type="entry name" value="BRIGHT"/>
    <property type="match status" value="1"/>
</dbReference>
<proteinExistence type="predicted"/>
<organism evidence="2 3">
    <name type="scientific">Mikania micrantha</name>
    <name type="common">bitter vine</name>
    <dbReference type="NCBI Taxonomy" id="192012"/>
    <lineage>
        <taxon>Eukaryota</taxon>
        <taxon>Viridiplantae</taxon>
        <taxon>Streptophyta</taxon>
        <taxon>Embryophyta</taxon>
        <taxon>Tracheophyta</taxon>
        <taxon>Spermatophyta</taxon>
        <taxon>Magnoliopsida</taxon>
        <taxon>eudicotyledons</taxon>
        <taxon>Gunneridae</taxon>
        <taxon>Pentapetalae</taxon>
        <taxon>asterids</taxon>
        <taxon>campanulids</taxon>
        <taxon>Asterales</taxon>
        <taxon>Asteraceae</taxon>
        <taxon>Asteroideae</taxon>
        <taxon>Heliantheae alliance</taxon>
        <taxon>Eupatorieae</taxon>
        <taxon>Mikania</taxon>
    </lineage>
</organism>
<dbReference type="Gene3D" id="1.10.150.60">
    <property type="entry name" value="ARID DNA-binding domain"/>
    <property type="match status" value="1"/>
</dbReference>
<evidence type="ECO:0000313" key="2">
    <source>
        <dbReference type="EMBL" id="KAD7478608.1"/>
    </source>
</evidence>
<dbReference type="CDD" id="cd16100">
    <property type="entry name" value="ARID"/>
    <property type="match status" value="1"/>
</dbReference>
<evidence type="ECO:0000313" key="3">
    <source>
        <dbReference type="Proteomes" id="UP000326396"/>
    </source>
</evidence>
<comment type="caution">
    <text evidence="2">The sequence shown here is derived from an EMBL/GenBank/DDBJ whole genome shotgun (WGS) entry which is preliminary data.</text>
</comment>
<keyword evidence="3" id="KW-1185">Reference proteome</keyword>
<reference evidence="2 3" key="1">
    <citation type="submission" date="2019-05" db="EMBL/GenBank/DDBJ databases">
        <title>Mikania micrantha, genome provides insights into the molecular mechanism of rapid growth.</title>
        <authorList>
            <person name="Liu B."/>
        </authorList>
    </citation>
    <scope>NUCLEOTIDE SEQUENCE [LARGE SCALE GENOMIC DNA]</scope>
    <source>
        <strain evidence="2">NLD-2019</strain>
        <tissue evidence="2">Leaf</tissue>
    </source>
</reference>
<dbReference type="SUPFAM" id="SSF46774">
    <property type="entry name" value="ARID-like"/>
    <property type="match status" value="1"/>
</dbReference>
<evidence type="ECO:0000259" key="1">
    <source>
        <dbReference type="PROSITE" id="PS51011"/>
    </source>
</evidence>
<dbReference type="AlphaFoldDB" id="A0A5N6Q456"/>
<dbReference type="Pfam" id="PF01388">
    <property type="entry name" value="ARID"/>
    <property type="match status" value="1"/>
</dbReference>
<dbReference type="PROSITE" id="PS51011">
    <property type="entry name" value="ARID"/>
    <property type="match status" value="1"/>
</dbReference>
<gene>
    <name evidence="2" type="ORF">E3N88_01744</name>
</gene>
<name>A0A5N6Q456_9ASTR</name>
<sequence length="342" mass="38972">MVIQTKGNKLNSYLDMHYESLFNEMMNFKEFEKGEVYECIKVDSLSSMFEFLNSLENEELVITHKEVFKVSFDNMLKWFYTKQLGLEKVLDIPPKLDGYEIELMHFYLIVKYMGGYGIVTRETKWLDVIERMGLLVYMESMVELCYVKYFSLMDCYYKTMLEEDVGTSKVKKEKVTCQKGYYENSENCENYEKKVWVKRKVSAHRDWPYLFGPIDTIEGQTCDGIGCSNEFSEEFESCEEEVLSDHLKGAAEAVLEHEKIDPKAAETKGAGPNYAGFLESDFHIASDVSKAASADSQTAVAEMGSSKSKVVVLKPAVTVLSAELDRSKTAVGKEDADEESSS</sequence>